<dbReference type="AlphaFoldDB" id="A0A2G6KDZ0"/>
<feature type="transmembrane region" description="Helical" evidence="4">
    <location>
        <begin position="308"/>
        <end position="332"/>
    </location>
</feature>
<keyword evidence="2 3" id="KW-0802">TPR repeat</keyword>
<dbReference type="SMART" id="SM00028">
    <property type="entry name" value="TPR"/>
    <property type="match status" value="2"/>
</dbReference>
<feature type="transmembrane region" description="Helical" evidence="4">
    <location>
        <begin position="390"/>
        <end position="414"/>
    </location>
</feature>
<feature type="repeat" description="TPR" evidence="3">
    <location>
        <begin position="891"/>
        <end position="924"/>
    </location>
</feature>
<feature type="transmembrane region" description="Helical" evidence="4">
    <location>
        <begin position="361"/>
        <end position="378"/>
    </location>
</feature>
<feature type="transmembrane region" description="Helical" evidence="4">
    <location>
        <begin position="593"/>
        <end position="614"/>
    </location>
</feature>
<dbReference type="Pfam" id="PF13174">
    <property type="entry name" value="TPR_6"/>
    <property type="match status" value="1"/>
</dbReference>
<dbReference type="SUPFAM" id="SSF48452">
    <property type="entry name" value="TPR-like"/>
    <property type="match status" value="1"/>
</dbReference>
<feature type="transmembrane region" description="Helical" evidence="4">
    <location>
        <begin position="453"/>
        <end position="471"/>
    </location>
</feature>
<keyword evidence="4" id="KW-0812">Transmembrane</keyword>
<feature type="transmembrane region" description="Helical" evidence="4">
    <location>
        <begin position="41"/>
        <end position="68"/>
    </location>
</feature>
<dbReference type="Gene3D" id="1.25.40.10">
    <property type="entry name" value="Tetratricopeptide repeat domain"/>
    <property type="match status" value="1"/>
</dbReference>
<feature type="transmembrane region" description="Helical" evidence="4">
    <location>
        <begin position="164"/>
        <end position="183"/>
    </location>
</feature>
<keyword evidence="4" id="KW-0472">Membrane</keyword>
<evidence type="ECO:0000256" key="4">
    <source>
        <dbReference type="SAM" id="Phobius"/>
    </source>
</evidence>
<dbReference type="EMBL" id="PDSK01000093">
    <property type="protein sequence ID" value="PIE33893.1"/>
    <property type="molecule type" value="Genomic_DNA"/>
</dbReference>
<evidence type="ECO:0000256" key="3">
    <source>
        <dbReference type="PROSITE-ProRule" id="PRU00339"/>
    </source>
</evidence>
<name>A0A2G6KDZ0_9BACT</name>
<dbReference type="InterPro" id="IPR011990">
    <property type="entry name" value="TPR-like_helical_dom_sf"/>
</dbReference>
<feature type="transmembrane region" description="Helical" evidence="4">
    <location>
        <begin position="7"/>
        <end position="29"/>
    </location>
</feature>
<sequence length="1097" mass="125832">MKHLQSFFLILFAGTTIGIFFFIRSAPALRLLEGNGTDSEILWAFSSLPTLLLFCLTANVALASVWWLSAFFLSKRSAEDFWHVLQRDAFTYLPLEFLLISLLQFNSLLTHYFAGILLLSHSAGYWLLLPALLGVYHLKIRLHGQLSPFSRRLTRRWFRSSPSWRLNAAIFLISLIIYTSVGIRLERKLGLGGDEPHYLLITHSLLHDRDLKIRNNYNQRDYQTFYHGNLDVHVSIAKDTTRYSIHPIGMPVLMIPAYAIAGHRGAILCMNVLGAMLALFLFLIAFSHTLNIRISLLVWAMVSFTPPLLLYAAQLYPETPSGLFLAAAYYLIRSQKHRSYPGSIALGLLLAYLPWLQQRMIVPSVLLLCYHLLSLWLAKRHPFWRKSHIVTAIIPTILLAVSGLMMAGQNYLFFRNPLPNASYKSVGIDEIFSWKIMLHEGLLGLLFDQEAGLLIYAPYFIFLFAGFLLLWRCEKLLTGFLLLTIASMYIPCAGFTLKWRGAWSPVARYMVTQIPLLIIPLGLGIQHIHNALHRYALVLTISVSAAWSVFFLQTPFLAIMRNQGINQLFNQASNLLTLPSYLPSFTPYSEGSFMLAGFWIATIALFSLSLYRSFPFSRGRRVRQRRDKRPDKQAAFFSVGLWYGVLILFSGLLTFFPLRPELLFRSEQAQNAHLRKFLTHIDSHAILRQTHSRKQPLAESDIRFSYMSRPRKGIVDPSQPERFILTGPRDPFLRGKYIVTFDMMVADTAVEEPVVTLDIVSHHGNRSYNFQTLKGTDFLRAGEFQQQSLSFELNKNVNDLETRVYFHNRTDVVVRKVHIQPKMSEFYYDDGLVALYTQNMSQAAMLFSRATIASNHSKASYQLGLLEQAAKRWEQSIAYFQNVIAADPAFADAYYRLGLAYQHLHDDEHALQAFKKAIEELPSHLDGWNALTTLYQAQGKDKMLDSVTQTFSKLYAPQYRYNVNFSDQILFLGFSIDTSVRGKLHIDYYWKALNDIASNYAIFVHFSGDGHKFQHDHFPTVRDATTGDYRTYPTNRWKIGELIREEFEIDAPAGTFQAELGIWEPEFTRKRLPIRSSVRTGWLRKRTTVTLDGIQVH</sequence>
<evidence type="ECO:0000256" key="1">
    <source>
        <dbReference type="ARBA" id="ARBA00022737"/>
    </source>
</evidence>
<feature type="transmembrane region" description="Helical" evidence="4">
    <location>
        <begin position="243"/>
        <end position="261"/>
    </location>
</feature>
<feature type="transmembrane region" description="Helical" evidence="4">
    <location>
        <begin position="535"/>
        <end position="560"/>
    </location>
</feature>
<feature type="transmembrane region" description="Helical" evidence="4">
    <location>
        <begin position="635"/>
        <end position="658"/>
    </location>
</feature>
<dbReference type="PROSITE" id="PS50005">
    <property type="entry name" value="TPR"/>
    <property type="match status" value="2"/>
</dbReference>
<feature type="transmembrane region" description="Helical" evidence="4">
    <location>
        <begin position="268"/>
        <end position="288"/>
    </location>
</feature>
<accession>A0A2G6KDZ0</accession>
<feature type="transmembrane region" description="Helical" evidence="4">
    <location>
        <begin position="339"/>
        <end position="355"/>
    </location>
</feature>
<organism evidence="5 6">
    <name type="scientific">candidate division KSB3 bacterium</name>
    <dbReference type="NCBI Taxonomy" id="2044937"/>
    <lineage>
        <taxon>Bacteria</taxon>
        <taxon>candidate division KSB3</taxon>
    </lineage>
</organism>
<protein>
    <submittedName>
        <fullName evidence="5">Uncharacterized protein</fullName>
    </submittedName>
</protein>
<feature type="transmembrane region" description="Helical" evidence="4">
    <location>
        <begin position="509"/>
        <end position="528"/>
    </location>
</feature>
<dbReference type="InterPro" id="IPR019734">
    <property type="entry name" value="TPR_rpt"/>
</dbReference>
<feature type="transmembrane region" description="Helical" evidence="4">
    <location>
        <begin position="112"/>
        <end position="136"/>
    </location>
</feature>
<feature type="transmembrane region" description="Helical" evidence="4">
    <location>
        <begin position="89"/>
        <end position="106"/>
    </location>
</feature>
<evidence type="ECO:0000313" key="5">
    <source>
        <dbReference type="EMBL" id="PIE33893.1"/>
    </source>
</evidence>
<dbReference type="Proteomes" id="UP000230821">
    <property type="component" value="Unassembled WGS sequence"/>
</dbReference>
<feature type="repeat" description="TPR" evidence="3">
    <location>
        <begin position="857"/>
        <end position="890"/>
    </location>
</feature>
<keyword evidence="1" id="KW-0677">Repeat</keyword>
<gene>
    <name evidence="5" type="ORF">CSA56_09395</name>
</gene>
<reference evidence="5 6" key="1">
    <citation type="submission" date="2017-10" db="EMBL/GenBank/DDBJ databases">
        <title>Novel microbial diversity and functional potential in the marine mammal oral microbiome.</title>
        <authorList>
            <person name="Dudek N.K."/>
            <person name="Sun C.L."/>
            <person name="Burstein D."/>
            <person name="Kantor R.S."/>
            <person name="Aliaga Goltsman D.S."/>
            <person name="Bik E.M."/>
            <person name="Thomas B.C."/>
            <person name="Banfield J.F."/>
            <person name="Relman D.A."/>
        </authorList>
    </citation>
    <scope>NUCLEOTIDE SEQUENCE [LARGE SCALE GENOMIC DNA]</scope>
    <source>
        <strain evidence="5">DOLJORAL78_47_16</strain>
    </source>
</reference>
<proteinExistence type="predicted"/>
<evidence type="ECO:0000256" key="2">
    <source>
        <dbReference type="ARBA" id="ARBA00022803"/>
    </source>
</evidence>
<keyword evidence="4" id="KW-1133">Transmembrane helix</keyword>
<dbReference type="PROSITE" id="PS50293">
    <property type="entry name" value="TPR_REGION"/>
    <property type="match status" value="1"/>
</dbReference>
<dbReference type="Pfam" id="PF00515">
    <property type="entry name" value="TPR_1"/>
    <property type="match status" value="1"/>
</dbReference>
<dbReference type="InterPro" id="IPR050498">
    <property type="entry name" value="Ycf3"/>
</dbReference>
<evidence type="ECO:0000313" key="6">
    <source>
        <dbReference type="Proteomes" id="UP000230821"/>
    </source>
</evidence>
<feature type="transmembrane region" description="Helical" evidence="4">
    <location>
        <begin position="476"/>
        <end position="497"/>
    </location>
</feature>
<dbReference type="PANTHER" id="PTHR44858:SF1">
    <property type="entry name" value="UDP-N-ACETYLGLUCOSAMINE--PEPTIDE N-ACETYLGLUCOSAMINYLTRANSFERASE SPINDLY-RELATED"/>
    <property type="match status" value="1"/>
</dbReference>
<dbReference type="PANTHER" id="PTHR44858">
    <property type="entry name" value="TETRATRICOPEPTIDE REPEAT PROTEIN 6"/>
    <property type="match status" value="1"/>
</dbReference>
<comment type="caution">
    <text evidence="5">The sequence shown here is derived from an EMBL/GenBank/DDBJ whole genome shotgun (WGS) entry which is preliminary data.</text>
</comment>